<name>A0A2U3LAN4_9BACT</name>
<organism evidence="1 2">
    <name type="scientific">Candidatus Sulfotelmatobacter kueseliae</name>
    <dbReference type="NCBI Taxonomy" id="2042962"/>
    <lineage>
        <taxon>Bacteria</taxon>
        <taxon>Pseudomonadati</taxon>
        <taxon>Acidobacteriota</taxon>
        <taxon>Terriglobia</taxon>
        <taxon>Terriglobales</taxon>
        <taxon>Candidatus Korobacteraceae</taxon>
        <taxon>Candidatus Sulfotelmatobacter</taxon>
    </lineage>
</organism>
<dbReference type="AlphaFoldDB" id="A0A2U3LAN4"/>
<evidence type="ECO:0000313" key="1">
    <source>
        <dbReference type="EMBL" id="SPF48973.1"/>
    </source>
</evidence>
<reference evidence="2" key="1">
    <citation type="submission" date="2018-02" db="EMBL/GenBank/DDBJ databases">
        <authorList>
            <person name="Hausmann B."/>
        </authorList>
    </citation>
    <scope>NUCLEOTIDE SEQUENCE [LARGE SCALE GENOMIC DNA]</scope>
    <source>
        <strain evidence="2">Peat soil MAG SbA1</strain>
    </source>
</reference>
<dbReference type="EMBL" id="OMOD01000188">
    <property type="protein sequence ID" value="SPF48973.1"/>
    <property type="molecule type" value="Genomic_DNA"/>
</dbReference>
<dbReference type="Proteomes" id="UP000238701">
    <property type="component" value="Unassembled WGS sequence"/>
</dbReference>
<proteinExistence type="predicted"/>
<gene>
    <name evidence="1" type="ORF">SBA1_90107</name>
</gene>
<evidence type="ECO:0000313" key="2">
    <source>
        <dbReference type="Proteomes" id="UP000238701"/>
    </source>
</evidence>
<sequence length="73" mass="8378">MNDFNRKVEGASARVTQTINEAAERLEKEIPEFIKYLNDEVVPAVRTHSTKALRVASQKLTEFADYMDKHPTK</sequence>
<accession>A0A2U3LAN4</accession>
<dbReference type="OrthoDB" id="123046at2"/>
<protein>
    <submittedName>
        <fullName evidence="1">Uncharacterized protein</fullName>
    </submittedName>
</protein>